<dbReference type="CDD" id="cd16890">
    <property type="entry name" value="lyz_i"/>
    <property type="match status" value="1"/>
</dbReference>
<sequence length="159" mass="16953">MTTRIIICAIILVSSCLGENAPSSGKSAAPPASQQMSRTCMGCICEAASGCDMSSGCSGDVCGPFRITLAYWLDSGKPTLNEESTSAPGAWTRCVNDPFCGAKAVQGYMNQYAQDCNSDGVINCDDFVRIHRFGGYGCSGQLDPKYESKYITCIKKFGY</sequence>
<dbReference type="Pfam" id="PF05497">
    <property type="entry name" value="Destabilase"/>
    <property type="match status" value="1"/>
</dbReference>
<dbReference type="InterPro" id="IPR018247">
    <property type="entry name" value="EF_Hand_1_Ca_BS"/>
</dbReference>
<dbReference type="GeneID" id="105272838"/>
<evidence type="ECO:0000256" key="2">
    <source>
        <dbReference type="ARBA" id="ARBA00012732"/>
    </source>
</evidence>
<feature type="disulfide bond" evidence="7">
    <location>
        <begin position="40"/>
        <end position="124"/>
    </location>
</feature>
<comment type="catalytic activity">
    <reaction evidence="1">
        <text>Hydrolysis of (1-&gt;4)-beta-linkages between N-acetylmuramic acid and N-acetyl-D-glucosamine residues in a peptidoglycan and between N-acetyl-D-glucosamine residues in chitodextrins.</text>
        <dbReference type="EC" id="3.2.1.17"/>
    </reaction>
</comment>
<keyword evidence="8" id="KW-0732">Signal</keyword>
<accession>A0A0C9PQ96</accession>
<evidence type="ECO:0000256" key="1">
    <source>
        <dbReference type="ARBA" id="ARBA00000632"/>
    </source>
</evidence>
<dbReference type="GO" id="GO:0031640">
    <property type="term" value="P:killing of cells of another organism"/>
    <property type="evidence" value="ECO:0007669"/>
    <property type="project" value="UniProtKB-KW"/>
</dbReference>
<dbReference type="EC" id="3.2.1.17" evidence="2"/>
<accession>A0A9R1TR71</accession>
<evidence type="ECO:0000256" key="5">
    <source>
        <dbReference type="ARBA" id="ARBA00022801"/>
    </source>
</evidence>
<dbReference type="Proteomes" id="UP000694866">
    <property type="component" value="Unplaced"/>
</dbReference>
<dbReference type="OrthoDB" id="6337871at2759"/>
<dbReference type="EMBL" id="GBYB01003383">
    <property type="protein sequence ID" value="JAG73150.1"/>
    <property type="molecule type" value="Transcribed_RNA"/>
</dbReference>
<keyword evidence="3" id="KW-0929">Antimicrobial</keyword>
<feature type="signal peptide" evidence="8">
    <location>
        <begin position="1"/>
        <end position="18"/>
    </location>
</feature>
<dbReference type="PROSITE" id="PS51909">
    <property type="entry name" value="LYSOZYME_I"/>
    <property type="match status" value="1"/>
</dbReference>
<evidence type="ECO:0000256" key="8">
    <source>
        <dbReference type="SAM" id="SignalP"/>
    </source>
</evidence>
<keyword evidence="10" id="KW-1185">Reference proteome</keyword>
<evidence type="ECO:0000256" key="7">
    <source>
        <dbReference type="PIRSR" id="PIRSR608597-3"/>
    </source>
</evidence>
<dbReference type="PROSITE" id="PS00018">
    <property type="entry name" value="EF_HAND_1"/>
    <property type="match status" value="1"/>
</dbReference>
<dbReference type="FunFam" id="1.10.530.10:FF:000019">
    <property type="entry name" value="lysozyme"/>
    <property type="match status" value="1"/>
</dbReference>
<keyword evidence="6" id="KW-0326">Glycosidase</keyword>
<keyword evidence="4" id="KW-0081">Bacteriolytic enzyme</keyword>
<dbReference type="PANTHER" id="PTHR11195">
    <property type="entry name" value="DESTABILASE-RELATED"/>
    <property type="match status" value="1"/>
</dbReference>
<dbReference type="GO" id="GO:0003796">
    <property type="term" value="F:lysozyme activity"/>
    <property type="evidence" value="ECO:0007669"/>
    <property type="project" value="UniProtKB-EC"/>
</dbReference>
<evidence type="ECO:0000313" key="9">
    <source>
        <dbReference type="EMBL" id="JAG73150.1"/>
    </source>
</evidence>
<evidence type="ECO:0000256" key="4">
    <source>
        <dbReference type="ARBA" id="ARBA00022638"/>
    </source>
</evidence>
<feature type="chain" id="PRO_5044541371" description="lysozyme" evidence="8">
    <location>
        <begin position="19"/>
        <end position="159"/>
    </location>
</feature>
<feature type="disulfide bond" evidence="7">
    <location>
        <begin position="57"/>
        <end position="62"/>
    </location>
</feature>
<protein>
    <recommendedName>
        <fullName evidence="2">lysozyme</fullName>
        <ecNumber evidence="2">3.2.1.17</ecNumber>
    </recommendedName>
</protein>
<dbReference type="KEGG" id="fas:105272838"/>
<dbReference type="Gene3D" id="1.10.530.10">
    <property type="match status" value="1"/>
</dbReference>
<evidence type="ECO:0000256" key="6">
    <source>
        <dbReference type="ARBA" id="ARBA00023295"/>
    </source>
</evidence>
<organism evidence="9">
    <name type="scientific">Fopius arisanus</name>
    <dbReference type="NCBI Taxonomy" id="64838"/>
    <lineage>
        <taxon>Eukaryota</taxon>
        <taxon>Metazoa</taxon>
        <taxon>Ecdysozoa</taxon>
        <taxon>Arthropoda</taxon>
        <taxon>Hexapoda</taxon>
        <taxon>Insecta</taxon>
        <taxon>Pterygota</taxon>
        <taxon>Neoptera</taxon>
        <taxon>Endopterygota</taxon>
        <taxon>Hymenoptera</taxon>
        <taxon>Apocrita</taxon>
        <taxon>Ichneumonoidea</taxon>
        <taxon>Braconidae</taxon>
        <taxon>Opiinae</taxon>
        <taxon>Fopius</taxon>
    </lineage>
</organism>
<name>A0A0C9PQ96_9HYME</name>
<dbReference type="GO" id="GO:0042742">
    <property type="term" value="P:defense response to bacterium"/>
    <property type="evidence" value="ECO:0007669"/>
    <property type="project" value="UniProtKB-KW"/>
</dbReference>
<reference evidence="9" key="1">
    <citation type="submission" date="2015-01" db="EMBL/GenBank/DDBJ databases">
        <title>Transcriptome Assembly of Fopius arisanus.</title>
        <authorList>
            <person name="Geib S."/>
        </authorList>
    </citation>
    <scope>NUCLEOTIDE SEQUENCE</scope>
</reference>
<dbReference type="AlphaFoldDB" id="A0A0C9PQ96"/>
<dbReference type="RefSeq" id="XP_011313368.1">
    <property type="nucleotide sequence ID" value="XM_011315066.1"/>
</dbReference>
<keyword evidence="5" id="KW-0378">Hydrolase</keyword>
<feature type="disulfide bond" evidence="7">
    <location>
        <begin position="94"/>
        <end position="100"/>
    </location>
</feature>
<evidence type="ECO:0000313" key="10">
    <source>
        <dbReference type="Proteomes" id="UP000694866"/>
    </source>
</evidence>
<dbReference type="PROSITE" id="PS51257">
    <property type="entry name" value="PROKAR_LIPOPROTEIN"/>
    <property type="match status" value="1"/>
</dbReference>
<dbReference type="InterPro" id="IPR008597">
    <property type="entry name" value="Invert_lysozyme"/>
</dbReference>
<gene>
    <name evidence="9" type="primary">lysoz1</name>
    <name evidence="11" type="synonym">LOC105272838</name>
    <name evidence="9" type="ORF">g.12247</name>
</gene>
<feature type="disulfide bond" evidence="7">
    <location>
        <begin position="45"/>
        <end position="51"/>
    </location>
</feature>
<reference evidence="11" key="2">
    <citation type="submission" date="2025-04" db="UniProtKB">
        <authorList>
            <consortium name="RefSeq"/>
        </authorList>
    </citation>
    <scope>IDENTIFICATION</scope>
    <source>
        <strain evidence="11">USDA-PBARC FA_bdor</strain>
        <tissue evidence="11">Whole organism</tissue>
    </source>
</reference>
<evidence type="ECO:0000313" key="11">
    <source>
        <dbReference type="RefSeq" id="XP_011313368.1"/>
    </source>
</evidence>
<evidence type="ECO:0000256" key="3">
    <source>
        <dbReference type="ARBA" id="ARBA00022529"/>
    </source>
</evidence>
<proteinExistence type="predicted"/>
<keyword evidence="7" id="KW-1015">Disulfide bond</keyword>
<dbReference type="PANTHER" id="PTHR11195:SF22">
    <property type="entry name" value="LYSOZYME"/>
    <property type="match status" value="1"/>
</dbReference>